<feature type="region of interest" description="Disordered" evidence="8">
    <location>
        <begin position="501"/>
        <end position="524"/>
    </location>
</feature>
<keyword evidence="7" id="KW-0926">Vacuole</keyword>
<feature type="transmembrane region" description="Helical" evidence="7">
    <location>
        <begin position="277"/>
        <end position="295"/>
    </location>
</feature>
<evidence type="ECO:0000256" key="3">
    <source>
        <dbReference type="ARBA" id="ARBA00022448"/>
    </source>
</evidence>
<keyword evidence="5 7" id="KW-1133">Transmembrane helix</keyword>
<dbReference type="InParanoid" id="A0A168QCX0"/>
<feature type="transmembrane region" description="Helical" evidence="7">
    <location>
        <begin position="441"/>
        <end position="462"/>
    </location>
</feature>
<comment type="subcellular location">
    <subcellularLocation>
        <location evidence="1">Endomembrane system</location>
        <topology evidence="1">Multi-pass membrane protein</topology>
    </subcellularLocation>
    <subcellularLocation>
        <location evidence="7">Vacuole membrane</location>
        <topology evidence="7">Multi-pass membrane protein</topology>
    </subcellularLocation>
</comment>
<dbReference type="SUPFAM" id="SSF103473">
    <property type="entry name" value="MFS general substrate transporter"/>
    <property type="match status" value="1"/>
</dbReference>
<dbReference type="Gene3D" id="1.20.1250.20">
    <property type="entry name" value="MFS general substrate transporter like domains"/>
    <property type="match status" value="1"/>
</dbReference>
<dbReference type="PANTHER" id="PTHR23519">
    <property type="entry name" value="AUTOPHAGY-RELATED PROTEIN 22"/>
    <property type="match status" value="1"/>
</dbReference>
<evidence type="ECO:0000256" key="4">
    <source>
        <dbReference type="ARBA" id="ARBA00022692"/>
    </source>
</evidence>
<feature type="compositionally biased region" description="Basic and acidic residues" evidence="8">
    <location>
        <begin position="1"/>
        <end position="10"/>
    </location>
</feature>
<keyword evidence="4 7" id="KW-0812">Transmembrane</keyword>
<dbReference type="Proteomes" id="UP000078561">
    <property type="component" value="Unassembled WGS sequence"/>
</dbReference>
<feature type="transmembrane region" description="Helical" evidence="7">
    <location>
        <begin position="315"/>
        <end position="335"/>
    </location>
</feature>
<evidence type="ECO:0000256" key="7">
    <source>
        <dbReference type="RuleBase" id="RU363073"/>
    </source>
</evidence>
<protein>
    <recommendedName>
        <fullName evidence="7">Autophagy-related protein</fullName>
    </recommendedName>
</protein>
<dbReference type="InterPro" id="IPR036259">
    <property type="entry name" value="MFS_trans_sf"/>
</dbReference>
<evidence type="ECO:0000313" key="9">
    <source>
        <dbReference type="EMBL" id="SAM04330.1"/>
    </source>
</evidence>
<dbReference type="GO" id="GO:0006914">
    <property type="term" value="P:autophagy"/>
    <property type="evidence" value="ECO:0007669"/>
    <property type="project" value="UniProtKB-KW"/>
</dbReference>
<dbReference type="GO" id="GO:0012505">
    <property type="term" value="C:endomembrane system"/>
    <property type="evidence" value="ECO:0007669"/>
    <property type="project" value="UniProtKB-SubCell"/>
</dbReference>
<keyword evidence="3 7" id="KW-0813">Transport</keyword>
<evidence type="ECO:0000256" key="5">
    <source>
        <dbReference type="ARBA" id="ARBA00022989"/>
    </source>
</evidence>
<name>A0A168QCX0_ABSGL</name>
<feature type="region of interest" description="Disordered" evidence="8">
    <location>
        <begin position="1"/>
        <end position="28"/>
    </location>
</feature>
<keyword evidence="7" id="KW-0029">Amino-acid transport</keyword>
<evidence type="ECO:0000313" key="10">
    <source>
        <dbReference type="Proteomes" id="UP000078561"/>
    </source>
</evidence>
<feature type="transmembrane region" description="Helical" evidence="7">
    <location>
        <begin position="411"/>
        <end position="435"/>
    </location>
</feature>
<evidence type="ECO:0000256" key="8">
    <source>
        <dbReference type="SAM" id="MobiDB-lite"/>
    </source>
</evidence>
<feature type="transmembrane region" description="Helical" evidence="7">
    <location>
        <begin position="218"/>
        <end position="241"/>
    </location>
</feature>
<proteinExistence type="inferred from homology"/>
<dbReference type="EMBL" id="LT554356">
    <property type="protein sequence ID" value="SAM04330.1"/>
    <property type="molecule type" value="Genomic_DNA"/>
</dbReference>
<dbReference type="InterPro" id="IPR050495">
    <property type="entry name" value="ATG22/LtaA_families"/>
</dbReference>
<sequence>MIASSDKLKDPFQGNDEIDPTTDKGREVLSQPPATRWELWSYYLYYNGNNGYNMYAFLPSLLQMMGQKGGFDPTIPSHPPCSLALSNDAPCNVAWPNSPNGIPVVSMIMYVTAISFGIQFLLFTTFGSLADYGRFNHYILIVATLISCAAQILPVIFINDEDGKGWPGMMVLNIVAMVAYGVTLVCYAAAFPVLSLSFLPWSQGPFLNDDHQFGNTSLYYHIASIACGCFWLINAIPYFILRPVGRRGPPLPANQSHFTIGWKSTFKALREARKNRYLFLYFFSYFLFSDGVNAISSMQTYIQNDITSFSATQTVVQGFITAITSIIGCFFFLFLSKRFNISTKANLMTILITTAVIPIWGSFGIGFTNFGMRTQWELWVLSAWSGFFTAPVWAWQQTLLSELIPRGQENLYFGLCGVFNKSSAIIGATAIGAVTQQTSNAYYGWLIIAALFIVAIFILYFVDMEAAKLEMLHMEIQQELAQNNSAHTVICRLADGERSMEKVELDDDEDDHQSQRSSSTRRRV</sequence>
<dbReference type="GO" id="GO:0006865">
    <property type="term" value="P:amino acid transport"/>
    <property type="evidence" value="ECO:0007669"/>
    <property type="project" value="UniProtKB-KW"/>
</dbReference>
<keyword evidence="10" id="KW-1185">Reference proteome</keyword>
<organism evidence="9">
    <name type="scientific">Absidia glauca</name>
    <name type="common">Pin mould</name>
    <dbReference type="NCBI Taxonomy" id="4829"/>
    <lineage>
        <taxon>Eukaryota</taxon>
        <taxon>Fungi</taxon>
        <taxon>Fungi incertae sedis</taxon>
        <taxon>Mucoromycota</taxon>
        <taxon>Mucoromycotina</taxon>
        <taxon>Mucoromycetes</taxon>
        <taxon>Mucorales</taxon>
        <taxon>Cunninghamellaceae</taxon>
        <taxon>Absidia</taxon>
    </lineage>
</organism>
<feature type="transmembrane region" description="Helical" evidence="7">
    <location>
        <begin position="138"/>
        <end position="158"/>
    </location>
</feature>
<keyword evidence="6 7" id="KW-0472">Membrane</keyword>
<evidence type="ECO:0000256" key="2">
    <source>
        <dbReference type="ARBA" id="ARBA00006978"/>
    </source>
</evidence>
<dbReference type="STRING" id="4829.A0A168QCX0"/>
<dbReference type="AlphaFoldDB" id="A0A168QCX0"/>
<evidence type="ECO:0000256" key="6">
    <source>
        <dbReference type="ARBA" id="ARBA00023136"/>
    </source>
</evidence>
<evidence type="ECO:0000256" key="1">
    <source>
        <dbReference type="ARBA" id="ARBA00004127"/>
    </source>
</evidence>
<feature type="transmembrane region" description="Helical" evidence="7">
    <location>
        <begin position="170"/>
        <end position="198"/>
    </location>
</feature>
<feature type="transmembrane region" description="Helical" evidence="7">
    <location>
        <begin position="107"/>
        <end position="126"/>
    </location>
</feature>
<comment type="similarity">
    <text evidence="2 7">Belongs to the ATG22 family.</text>
</comment>
<dbReference type="PANTHER" id="PTHR23519:SF1">
    <property type="entry name" value="AUTOPHAGY-RELATED PROTEIN 22"/>
    <property type="match status" value="1"/>
</dbReference>
<dbReference type="Pfam" id="PF11700">
    <property type="entry name" value="ATG22"/>
    <property type="match status" value="2"/>
</dbReference>
<reference evidence="9" key="1">
    <citation type="submission" date="2016-04" db="EMBL/GenBank/DDBJ databases">
        <authorList>
            <person name="Evans L.H."/>
            <person name="Alamgir A."/>
            <person name="Owens N."/>
            <person name="Weber N.D."/>
            <person name="Virtaneva K."/>
            <person name="Barbian K."/>
            <person name="Babar A."/>
            <person name="Rosenke K."/>
        </authorList>
    </citation>
    <scope>NUCLEOTIDE SEQUENCE [LARGE SCALE GENOMIC DNA]</scope>
    <source>
        <strain evidence="9">CBS 101.48</strain>
    </source>
</reference>
<comment type="function">
    <text evidence="7">Vacuolar effluxer which mediate the efflux of amino acids resulting from autophagic degradation. The release of autophagic amino acids allows the maintenance of protein synthesis and viability during nitrogen starvation.</text>
</comment>
<feature type="transmembrane region" description="Helical" evidence="7">
    <location>
        <begin position="379"/>
        <end position="399"/>
    </location>
</feature>
<dbReference type="FunCoup" id="A0A168QCX0">
    <property type="interactions" value="5"/>
</dbReference>
<dbReference type="InterPro" id="IPR024671">
    <property type="entry name" value="Atg22-like"/>
</dbReference>
<feature type="transmembrane region" description="Helical" evidence="7">
    <location>
        <begin position="347"/>
        <end position="367"/>
    </location>
</feature>
<gene>
    <name evidence="9" type="primary">ABSGL_10190.1 scaffold 11802</name>
</gene>
<accession>A0A168QCX0</accession>
<keyword evidence="7" id="KW-0072">Autophagy</keyword>
<dbReference type="GO" id="GO:0005774">
    <property type="term" value="C:vacuolar membrane"/>
    <property type="evidence" value="ECO:0007669"/>
    <property type="project" value="UniProtKB-SubCell"/>
</dbReference>
<dbReference type="OrthoDB" id="192733at2759"/>